<sequence>MQGSFHLKSLFWGAVLGAVALFIVGFWGFNWHTEGAANQLAAVAAKGAVMETLASVCVEKFKGDENFEANMAALKAESNPWTRKSIVQNGVWAIPPGGTAADSNTAQLCAEGLFGSSN</sequence>
<dbReference type="AlphaFoldDB" id="A0A1F6FNM4"/>
<gene>
    <name evidence="2" type="ORF">A3H15_02970</name>
</gene>
<keyword evidence="1" id="KW-0812">Transmembrane</keyword>
<accession>A0A1F6FNM4</accession>
<reference evidence="2 3" key="1">
    <citation type="journal article" date="2016" name="Nat. Commun.">
        <title>Thousands of microbial genomes shed light on interconnected biogeochemical processes in an aquifer system.</title>
        <authorList>
            <person name="Anantharaman K."/>
            <person name="Brown C.T."/>
            <person name="Hug L.A."/>
            <person name="Sharon I."/>
            <person name="Castelle C.J."/>
            <person name="Probst A.J."/>
            <person name="Thomas B.C."/>
            <person name="Singh A."/>
            <person name="Wilkins M.J."/>
            <person name="Karaoz U."/>
            <person name="Brodie E.L."/>
            <person name="Williams K.H."/>
            <person name="Hubbard S.S."/>
            <person name="Banfield J.F."/>
        </authorList>
    </citation>
    <scope>NUCLEOTIDE SEQUENCE [LARGE SCALE GENOMIC DNA]</scope>
</reference>
<dbReference type="Proteomes" id="UP000177968">
    <property type="component" value="Unassembled WGS sequence"/>
</dbReference>
<comment type="caution">
    <text evidence="2">The sequence shown here is derived from an EMBL/GenBank/DDBJ whole genome shotgun (WGS) entry which is preliminary data.</text>
</comment>
<evidence type="ECO:0000313" key="2">
    <source>
        <dbReference type="EMBL" id="OGG87448.1"/>
    </source>
</evidence>
<organism evidence="2 3">
    <name type="scientific">Candidatus Kaiserbacteria bacterium RIFCSPLOWO2_12_FULL_50_28</name>
    <dbReference type="NCBI Taxonomy" id="1798527"/>
    <lineage>
        <taxon>Bacteria</taxon>
        <taxon>Candidatus Kaiseribacteriota</taxon>
    </lineage>
</organism>
<name>A0A1F6FNM4_9BACT</name>
<keyword evidence="1" id="KW-0472">Membrane</keyword>
<dbReference type="EMBL" id="MFMO01000028">
    <property type="protein sequence ID" value="OGG87448.1"/>
    <property type="molecule type" value="Genomic_DNA"/>
</dbReference>
<evidence type="ECO:0000256" key="1">
    <source>
        <dbReference type="SAM" id="Phobius"/>
    </source>
</evidence>
<proteinExistence type="predicted"/>
<feature type="transmembrane region" description="Helical" evidence="1">
    <location>
        <begin position="9"/>
        <end position="29"/>
    </location>
</feature>
<protein>
    <submittedName>
        <fullName evidence="2">Uncharacterized protein</fullName>
    </submittedName>
</protein>
<keyword evidence="1" id="KW-1133">Transmembrane helix</keyword>
<evidence type="ECO:0000313" key="3">
    <source>
        <dbReference type="Proteomes" id="UP000177968"/>
    </source>
</evidence>